<dbReference type="PANTHER" id="PTHR30199">
    <property type="entry name" value="MFS FAMILY TRANSPORTER, PREDICTED SUBSTRATE BENZOATE"/>
    <property type="match status" value="1"/>
</dbReference>
<feature type="transmembrane region" description="Helical" evidence="1">
    <location>
        <begin position="320"/>
        <end position="339"/>
    </location>
</feature>
<feature type="transmembrane region" description="Helical" evidence="1">
    <location>
        <begin position="47"/>
        <end position="65"/>
    </location>
</feature>
<dbReference type="STRING" id="197479.BFW38_15830"/>
<reference evidence="2 3" key="1">
    <citation type="submission" date="2016-08" db="EMBL/GenBank/DDBJ databases">
        <authorList>
            <person name="Seilhamer J.J."/>
        </authorList>
    </citation>
    <scope>NUCLEOTIDE SEQUENCE [LARGE SCALE GENOMIC DNA]</scope>
    <source>
        <strain evidence="2 3">PH27A</strain>
    </source>
</reference>
<gene>
    <name evidence="2" type="ORF">BFW38_15830</name>
</gene>
<proteinExistence type="predicted"/>
<dbReference type="Proteomes" id="UP000094291">
    <property type="component" value="Unassembled WGS sequence"/>
</dbReference>
<dbReference type="InterPro" id="IPR004711">
    <property type="entry name" value="Benzoate_Transporter"/>
</dbReference>
<feature type="transmembrane region" description="Helical" evidence="1">
    <location>
        <begin position="166"/>
        <end position="184"/>
    </location>
</feature>
<evidence type="ECO:0000313" key="3">
    <source>
        <dbReference type="Proteomes" id="UP000094291"/>
    </source>
</evidence>
<sequence length="388" mass="40132">MNISSSAFNLSTITAGFIAVLIGYSSSAVIIFQAAEAAGASQAQLSSWMWAVGIGCAFTTLYFSWRYRQPILTAWSTPGAALLATSLPGTSMEDAIGAFILSSLLITLCGITGWFERIMHRLPPTLAAAMLAGVLLRFGLDVFQAADIEPGLVLPMLLAYLLGKCWWPRFAVLGVLITGGLLAYTQGDIALGGVDIQLTVPQWTTPHFTLTTLIGVGIPLFVVTMASQNLPGIAVIRAAGYQAPVSPVITGTGLISLILAPFGGYAINLAAISAAVCMGPEAHPDPKKRYGASLIAGALYLTCGLLGATVASLFGALPSTLVMAIAGIALMPTLANGLASAMGEPGHRDAAILTFLVTASGFSLFSIGSAFWGLIAGVIALNLRRVTP</sequence>
<keyword evidence="1" id="KW-0812">Transmembrane</keyword>
<keyword evidence="1" id="KW-0472">Membrane</keyword>
<evidence type="ECO:0008006" key="4">
    <source>
        <dbReference type="Google" id="ProtNLM"/>
    </source>
</evidence>
<dbReference type="GO" id="GO:0042925">
    <property type="term" value="F:benzoate transmembrane transporter activity"/>
    <property type="evidence" value="ECO:0007669"/>
    <property type="project" value="InterPro"/>
</dbReference>
<keyword evidence="1" id="KW-1133">Transmembrane helix</keyword>
<dbReference type="PANTHER" id="PTHR30199:SF0">
    <property type="entry name" value="INNER MEMBRANE PROTEIN YDCO"/>
    <property type="match status" value="1"/>
</dbReference>
<feature type="transmembrane region" description="Helical" evidence="1">
    <location>
        <begin position="95"/>
        <end position="115"/>
    </location>
</feature>
<dbReference type="OrthoDB" id="9792424at2"/>
<dbReference type="RefSeq" id="WP_068999763.1">
    <property type="nucleotide sequence ID" value="NZ_MDTQ01000001.1"/>
</dbReference>
<dbReference type="AlphaFoldDB" id="A0A1E2VCQ5"/>
<comment type="caution">
    <text evidence="2">The sequence shown here is derived from an EMBL/GenBank/DDBJ whole genome shotgun (WGS) entry which is preliminary data.</text>
</comment>
<protein>
    <recommendedName>
        <fullName evidence="4">Benzoate transporter</fullName>
    </recommendedName>
</protein>
<dbReference type="GO" id="GO:0005886">
    <property type="term" value="C:plasma membrane"/>
    <property type="evidence" value="ECO:0007669"/>
    <property type="project" value="TreeGrafter"/>
</dbReference>
<accession>A0A1E2VCQ5</accession>
<feature type="transmembrane region" description="Helical" evidence="1">
    <location>
        <begin position="12"/>
        <end position="35"/>
    </location>
</feature>
<evidence type="ECO:0000256" key="1">
    <source>
        <dbReference type="SAM" id="Phobius"/>
    </source>
</evidence>
<evidence type="ECO:0000313" key="2">
    <source>
        <dbReference type="EMBL" id="ODC04779.1"/>
    </source>
</evidence>
<feature type="transmembrane region" description="Helical" evidence="1">
    <location>
        <begin position="290"/>
        <end position="314"/>
    </location>
</feature>
<feature type="transmembrane region" description="Helical" evidence="1">
    <location>
        <begin position="205"/>
        <end position="226"/>
    </location>
</feature>
<dbReference type="EMBL" id="MDTQ01000001">
    <property type="protein sequence ID" value="ODC04779.1"/>
    <property type="molecule type" value="Genomic_DNA"/>
</dbReference>
<name>A0A1E2VCQ5_9GAMM</name>
<feature type="transmembrane region" description="Helical" evidence="1">
    <location>
        <begin position="254"/>
        <end position="278"/>
    </location>
</feature>
<dbReference type="NCBIfam" id="TIGR00843">
    <property type="entry name" value="benE"/>
    <property type="match status" value="1"/>
</dbReference>
<organism evidence="2 3">
    <name type="scientific">Terasakiispira papahanaumokuakeensis</name>
    <dbReference type="NCBI Taxonomy" id="197479"/>
    <lineage>
        <taxon>Bacteria</taxon>
        <taxon>Pseudomonadati</taxon>
        <taxon>Pseudomonadota</taxon>
        <taxon>Gammaproteobacteria</taxon>
        <taxon>Oceanospirillales</taxon>
        <taxon>Terasakiispira</taxon>
    </lineage>
</organism>
<feature type="transmembrane region" description="Helical" evidence="1">
    <location>
        <begin position="351"/>
        <end position="381"/>
    </location>
</feature>
<dbReference type="Pfam" id="PF03594">
    <property type="entry name" value="BenE"/>
    <property type="match status" value="1"/>
</dbReference>
<keyword evidence="3" id="KW-1185">Reference proteome</keyword>